<dbReference type="Pfam" id="PF12487">
    <property type="entry name" value="DUF3703"/>
    <property type="match status" value="1"/>
</dbReference>
<sequence>MTFYWRMPEGLQLYYQKELSDYRSAFSKGELQVAWQHLERAHILGQPWAVEHSEVHWLMLRFGFAIKSWKEIRGQLLRLVFGGVKSFVGKVPTGNTGGANVPPLQPMEIPEDLKRMLSPFSPTR</sequence>
<dbReference type="OrthoDB" id="9799416at2"/>
<dbReference type="InterPro" id="IPR022172">
    <property type="entry name" value="DUF3703"/>
</dbReference>
<accession>A0A5C7FUV9</accession>
<proteinExistence type="predicted"/>
<organism evidence="1 2">
    <name type="scientific">Neolewinella aurantiaca</name>
    <dbReference type="NCBI Taxonomy" id="2602767"/>
    <lineage>
        <taxon>Bacteria</taxon>
        <taxon>Pseudomonadati</taxon>
        <taxon>Bacteroidota</taxon>
        <taxon>Saprospiria</taxon>
        <taxon>Saprospirales</taxon>
        <taxon>Lewinellaceae</taxon>
        <taxon>Neolewinella</taxon>
    </lineage>
</organism>
<reference evidence="1 2" key="1">
    <citation type="submission" date="2019-08" db="EMBL/GenBank/DDBJ databases">
        <title>Lewinella sp. strain SSH13 Genome sequencing and assembly.</title>
        <authorList>
            <person name="Kim I."/>
        </authorList>
    </citation>
    <scope>NUCLEOTIDE SEQUENCE [LARGE SCALE GENOMIC DNA]</scope>
    <source>
        <strain evidence="1 2">SSH13</strain>
    </source>
</reference>
<gene>
    <name evidence="1" type="ORF">FUA23_11050</name>
</gene>
<dbReference type="RefSeq" id="WP_147930805.1">
    <property type="nucleotide sequence ID" value="NZ_VOXD01000015.1"/>
</dbReference>
<name>A0A5C7FUV9_9BACT</name>
<evidence type="ECO:0000313" key="2">
    <source>
        <dbReference type="Proteomes" id="UP000321907"/>
    </source>
</evidence>
<dbReference type="EMBL" id="VOXD01000015">
    <property type="protein sequence ID" value="TXF89279.1"/>
    <property type="molecule type" value="Genomic_DNA"/>
</dbReference>
<evidence type="ECO:0000313" key="1">
    <source>
        <dbReference type="EMBL" id="TXF89279.1"/>
    </source>
</evidence>
<comment type="caution">
    <text evidence="1">The sequence shown here is derived from an EMBL/GenBank/DDBJ whole genome shotgun (WGS) entry which is preliminary data.</text>
</comment>
<dbReference type="Proteomes" id="UP000321907">
    <property type="component" value="Unassembled WGS sequence"/>
</dbReference>
<keyword evidence="2" id="KW-1185">Reference proteome</keyword>
<protein>
    <submittedName>
        <fullName evidence="1">DUF3703 domain-containing protein</fullName>
    </submittedName>
</protein>
<dbReference type="AlphaFoldDB" id="A0A5C7FUV9"/>